<evidence type="ECO:0000313" key="3">
    <source>
        <dbReference type="Proteomes" id="UP000183447"/>
    </source>
</evidence>
<sequence length="97" mass="10467">MIMDRKHKLSAALAALMMAAGIDAASAIESPADAIAAAQQRIESTASIVDLQTELEMLRATDPDSPILAMLMSRIVELSQPPSRREDRLAFDVNAPY</sequence>
<dbReference type="EMBL" id="FPKU01000001">
    <property type="protein sequence ID" value="SFZ80741.1"/>
    <property type="molecule type" value="Genomic_DNA"/>
</dbReference>
<feature type="chain" id="PRO_5012498779" evidence="1">
    <location>
        <begin position="25"/>
        <end position="97"/>
    </location>
</feature>
<dbReference type="STRING" id="665118.SAMN02983003_0098"/>
<organism evidence="2 3">
    <name type="scientific">Devosia enhydra</name>
    <dbReference type="NCBI Taxonomy" id="665118"/>
    <lineage>
        <taxon>Bacteria</taxon>
        <taxon>Pseudomonadati</taxon>
        <taxon>Pseudomonadota</taxon>
        <taxon>Alphaproteobacteria</taxon>
        <taxon>Hyphomicrobiales</taxon>
        <taxon>Devosiaceae</taxon>
        <taxon>Devosia</taxon>
    </lineage>
</organism>
<keyword evidence="1" id="KW-0732">Signal</keyword>
<reference evidence="2 3" key="1">
    <citation type="submission" date="2016-11" db="EMBL/GenBank/DDBJ databases">
        <authorList>
            <person name="Jaros S."/>
            <person name="Januszkiewicz K."/>
            <person name="Wedrychowicz H."/>
        </authorList>
    </citation>
    <scope>NUCLEOTIDE SEQUENCE [LARGE SCALE GENOMIC DNA]</scope>
    <source>
        <strain evidence="2 3">ATCC 23634</strain>
    </source>
</reference>
<feature type="signal peptide" evidence="1">
    <location>
        <begin position="1"/>
        <end position="24"/>
    </location>
</feature>
<dbReference type="AlphaFoldDB" id="A0A1K2HSC9"/>
<gene>
    <name evidence="2" type="ORF">SAMN02983003_0098</name>
</gene>
<keyword evidence="3" id="KW-1185">Reference proteome</keyword>
<dbReference type="Proteomes" id="UP000183447">
    <property type="component" value="Unassembled WGS sequence"/>
</dbReference>
<proteinExistence type="predicted"/>
<name>A0A1K2HSC9_9HYPH</name>
<protein>
    <submittedName>
        <fullName evidence="2">Uncharacterized protein</fullName>
    </submittedName>
</protein>
<accession>A0A1K2HSC9</accession>
<evidence type="ECO:0000313" key="2">
    <source>
        <dbReference type="EMBL" id="SFZ80741.1"/>
    </source>
</evidence>
<evidence type="ECO:0000256" key="1">
    <source>
        <dbReference type="SAM" id="SignalP"/>
    </source>
</evidence>